<evidence type="ECO:0000313" key="2">
    <source>
        <dbReference type="EMBL" id="GAA3271310.1"/>
    </source>
</evidence>
<evidence type="ECO:0000313" key="3">
    <source>
        <dbReference type="Proteomes" id="UP001500728"/>
    </source>
</evidence>
<feature type="compositionally biased region" description="Basic and acidic residues" evidence="1">
    <location>
        <begin position="58"/>
        <end position="70"/>
    </location>
</feature>
<sequence length="83" mass="8772">MAASLPDHWEQLVTTALLGTDRRTPPGVAPGPQTPSDLLDAAAAATVRRRAGLCPARPAERLRPAPEDPRPPLPPAAGPRRRT</sequence>
<protein>
    <submittedName>
        <fullName evidence="2">Uncharacterized protein</fullName>
    </submittedName>
</protein>
<dbReference type="EMBL" id="BAAAUW010000026">
    <property type="protein sequence ID" value="GAA3271310.1"/>
    <property type="molecule type" value="Genomic_DNA"/>
</dbReference>
<name>A0ABP6R5W0_9ACTN</name>
<keyword evidence="3" id="KW-1185">Reference proteome</keyword>
<feature type="region of interest" description="Disordered" evidence="1">
    <location>
        <begin position="53"/>
        <end position="83"/>
    </location>
</feature>
<reference evidence="3" key="1">
    <citation type="journal article" date="2019" name="Int. J. Syst. Evol. Microbiol.">
        <title>The Global Catalogue of Microorganisms (GCM) 10K type strain sequencing project: providing services to taxonomists for standard genome sequencing and annotation.</title>
        <authorList>
            <consortium name="The Broad Institute Genomics Platform"/>
            <consortium name="The Broad Institute Genome Sequencing Center for Infectious Disease"/>
            <person name="Wu L."/>
            <person name="Ma J."/>
        </authorList>
    </citation>
    <scope>NUCLEOTIDE SEQUENCE [LARGE SCALE GENOMIC DNA]</scope>
    <source>
        <strain evidence="3">JCM 9381</strain>
    </source>
</reference>
<dbReference type="InterPro" id="IPR043746">
    <property type="entry name" value="DUF5691"/>
</dbReference>
<dbReference type="Pfam" id="PF18944">
    <property type="entry name" value="DUF5691"/>
    <property type="match status" value="1"/>
</dbReference>
<accession>A0ABP6R5W0</accession>
<dbReference type="Proteomes" id="UP001500728">
    <property type="component" value="Unassembled WGS sequence"/>
</dbReference>
<proteinExistence type="predicted"/>
<gene>
    <name evidence="2" type="ORF">GCM10010469_48340</name>
</gene>
<feature type="region of interest" description="Disordered" evidence="1">
    <location>
        <begin position="17"/>
        <end position="37"/>
    </location>
</feature>
<comment type="caution">
    <text evidence="2">The sequence shown here is derived from an EMBL/GenBank/DDBJ whole genome shotgun (WGS) entry which is preliminary data.</text>
</comment>
<evidence type="ECO:0000256" key="1">
    <source>
        <dbReference type="SAM" id="MobiDB-lite"/>
    </source>
</evidence>
<organism evidence="2 3">
    <name type="scientific">Streptomyces labedae</name>
    <dbReference type="NCBI Taxonomy" id="285569"/>
    <lineage>
        <taxon>Bacteria</taxon>
        <taxon>Bacillati</taxon>
        <taxon>Actinomycetota</taxon>
        <taxon>Actinomycetes</taxon>
        <taxon>Kitasatosporales</taxon>
        <taxon>Streptomycetaceae</taxon>
        <taxon>Streptomyces</taxon>
    </lineage>
</organism>